<feature type="compositionally biased region" description="Low complexity" evidence="1">
    <location>
        <begin position="407"/>
        <end position="416"/>
    </location>
</feature>
<feature type="region of interest" description="Disordered" evidence="1">
    <location>
        <begin position="369"/>
        <end position="489"/>
    </location>
</feature>
<dbReference type="GeneID" id="130708505"/>
<evidence type="ECO:0000313" key="2">
    <source>
        <dbReference type="Proteomes" id="UP001652580"/>
    </source>
</evidence>
<reference evidence="3" key="1">
    <citation type="submission" date="2025-08" db="UniProtKB">
        <authorList>
            <consortium name="RefSeq"/>
        </authorList>
    </citation>
    <scope>IDENTIFICATION</scope>
</reference>
<feature type="compositionally biased region" description="Basic residues" evidence="1">
    <location>
        <begin position="182"/>
        <end position="191"/>
    </location>
</feature>
<protein>
    <submittedName>
        <fullName evidence="3">Collagen alpha-1(I) chain-like</fullName>
    </submittedName>
</protein>
<organism evidence="2 3">
    <name type="scientific">Balaenoptera acutorostrata</name>
    <name type="common">Common minke whale</name>
    <name type="synonym">Balaena rostrata</name>
    <dbReference type="NCBI Taxonomy" id="9767"/>
    <lineage>
        <taxon>Eukaryota</taxon>
        <taxon>Metazoa</taxon>
        <taxon>Chordata</taxon>
        <taxon>Craniata</taxon>
        <taxon>Vertebrata</taxon>
        <taxon>Euteleostomi</taxon>
        <taxon>Mammalia</taxon>
        <taxon>Eutheria</taxon>
        <taxon>Laurasiatheria</taxon>
        <taxon>Artiodactyla</taxon>
        <taxon>Whippomorpha</taxon>
        <taxon>Cetacea</taxon>
        <taxon>Mysticeti</taxon>
        <taxon>Balaenopteridae</taxon>
        <taxon>Balaenoptera</taxon>
    </lineage>
</organism>
<feature type="compositionally biased region" description="Polar residues" evidence="1">
    <location>
        <begin position="444"/>
        <end position="457"/>
    </location>
</feature>
<feature type="compositionally biased region" description="Basic and acidic residues" evidence="1">
    <location>
        <begin position="145"/>
        <end position="155"/>
    </location>
</feature>
<feature type="compositionally biased region" description="Polar residues" evidence="1">
    <location>
        <begin position="27"/>
        <end position="53"/>
    </location>
</feature>
<sequence>MAGGGGGAKPRTTPLCPSARAPLQGTPRPSSRNEPDQVSPQTRPTAKETSGQRGSEPRPAPPARAASGTRLPAQELGACRSPTCAPSRPPSSRRQPIPAGSLPAQVTKGVVGRQGRAEQGIGRCRMPPARRVWGWGSRAVDLVSDSEKRGRDGRAGEGAGPTLRSRRPYKGPLGPAGGKCGRPQRRRAAGGRRAERRPGRRQELSRWAAARGEGPQCPRCGEVAGLAGGTGGRGDLPLAAAAVAPALPAQPGRGRLARTPAARSRQLLRECSKRSGSPWGEETPGARVPARRGGARPGPGERLPRPGRRRPAPRAARGANLGTAAGEGGRAAEFAGSAAVGPAGGAKLGYLRAPARSGLQQEVLRRPGAPAHMDFLRPRPAPGRTAAGGARGGGAAGRLKGQRAGRARALAALGRAAPPPGGRPGRGGGGGIPGPRVRGGGGRSTTPPCAPSANSWRATLRRALSRGRTREGQGRRPTPSRGVEPPVLGRPLPAAAALARGSLRDAGPSGAAGGSGCAASAAPTLRRPESGDVGAPLGEPRVAAPPARIPTRRTQALQFSWVSAHPVPGSGFIEATPSFNTNPSAYLRSPPGSLPGPQGGDHPGLEGSVGLFTITASQGDDSPGQRAQTSPATQGPGYPPAKAQHRPVRLGTSPRKAPAALPRKPSLLLFLVEPGDPLTKWLAAWPPGDKHPWLPGDPPGPLATPSTATAIFLAVILENHVIAELTLKPGVACSAQRHLALPARCPSSPAKPALGGIRLHQNWDQVCPAVNLGTDSQGSSPPASPRSPVGGNWTP</sequence>
<name>A0ABM3TSU4_BALAC</name>
<feature type="compositionally biased region" description="Low complexity" evidence="1">
    <location>
        <begin position="80"/>
        <end position="98"/>
    </location>
</feature>
<feature type="compositionally biased region" description="Polar residues" evidence="1">
    <location>
        <begin position="614"/>
        <end position="633"/>
    </location>
</feature>
<proteinExistence type="predicted"/>
<gene>
    <name evidence="3" type="primary">LOC130708505</name>
</gene>
<feature type="compositionally biased region" description="Gly residues" evidence="1">
    <location>
        <begin position="423"/>
        <end position="443"/>
    </location>
</feature>
<feature type="region of interest" description="Disordered" evidence="1">
    <location>
        <begin position="503"/>
        <end position="549"/>
    </location>
</feature>
<feature type="compositionally biased region" description="Low complexity" evidence="1">
    <location>
        <begin position="313"/>
        <end position="324"/>
    </location>
</feature>
<dbReference type="Proteomes" id="UP001652580">
    <property type="component" value="Chromosome 6"/>
</dbReference>
<accession>A0ABM3TSU4</accession>
<keyword evidence="2" id="KW-1185">Reference proteome</keyword>
<feature type="region of interest" description="Disordered" evidence="1">
    <location>
        <begin position="770"/>
        <end position="795"/>
    </location>
</feature>
<evidence type="ECO:0000313" key="3">
    <source>
        <dbReference type="RefSeq" id="XP_057405169.1"/>
    </source>
</evidence>
<feature type="compositionally biased region" description="Basic and acidic residues" evidence="1">
    <location>
        <begin position="192"/>
        <end position="204"/>
    </location>
</feature>
<feature type="region of interest" description="Disordered" evidence="1">
    <location>
        <begin position="582"/>
        <end position="659"/>
    </location>
</feature>
<dbReference type="RefSeq" id="XP_057405169.1">
    <property type="nucleotide sequence ID" value="XM_057549186.1"/>
</dbReference>
<feature type="region of interest" description="Disordered" evidence="1">
    <location>
        <begin position="247"/>
        <end position="325"/>
    </location>
</feature>
<evidence type="ECO:0000256" key="1">
    <source>
        <dbReference type="SAM" id="MobiDB-lite"/>
    </source>
</evidence>
<feature type="region of interest" description="Disordered" evidence="1">
    <location>
        <begin position="137"/>
        <end position="219"/>
    </location>
</feature>
<feature type="region of interest" description="Disordered" evidence="1">
    <location>
        <begin position="1"/>
        <end position="123"/>
    </location>
</feature>